<evidence type="ECO:0000313" key="2">
    <source>
        <dbReference type="Proteomes" id="UP000226592"/>
    </source>
</evidence>
<reference evidence="2" key="1">
    <citation type="submission" date="2017-09" db="EMBL/GenBank/DDBJ databases">
        <title>The Reconstruction of 2,631 Draft Metagenome-Assembled Genomes from the Global Oceans.</title>
        <authorList>
            <person name="Tully B.J."/>
            <person name="Graham E.D."/>
            <person name="Heidelberg J.F."/>
        </authorList>
    </citation>
    <scope>NUCLEOTIDE SEQUENCE [LARGE SCALE GENOMIC DNA]</scope>
</reference>
<dbReference type="EMBL" id="NZBU01000012">
    <property type="protein sequence ID" value="MAG22431.1"/>
    <property type="molecule type" value="Genomic_DNA"/>
</dbReference>
<accession>A0A2D6M1X6</accession>
<proteinExistence type="predicted"/>
<protein>
    <submittedName>
        <fullName evidence="1">Uncharacterized protein</fullName>
    </submittedName>
</protein>
<dbReference type="AlphaFoldDB" id="A0A2D6M1X6"/>
<gene>
    <name evidence="1" type="ORF">CL943_03980</name>
</gene>
<sequence length="105" mass="12150">MNLVDRLLDLFGLNRLLKVKNRKKEIEKGIEEFLESVEQKEGKEIANQTREITLLKTSSWLSLTDENIIKILHSIVSGLKGKTVLMPPRFRIKEPKLSILLPEKK</sequence>
<evidence type="ECO:0000313" key="1">
    <source>
        <dbReference type="EMBL" id="MAG22431.1"/>
    </source>
</evidence>
<name>A0A2D6M1X6_9ARCH</name>
<organism evidence="1 2">
    <name type="scientific">Candidatus Iainarchaeum sp</name>
    <dbReference type="NCBI Taxonomy" id="3101447"/>
    <lineage>
        <taxon>Archaea</taxon>
        <taxon>Candidatus Iainarchaeota</taxon>
        <taxon>Candidatus Iainarchaeia</taxon>
        <taxon>Candidatus Iainarchaeales</taxon>
        <taxon>Candidatus Iainarchaeaceae</taxon>
        <taxon>Candidatus Iainarchaeum</taxon>
    </lineage>
</organism>
<comment type="caution">
    <text evidence="1">The sequence shown here is derived from an EMBL/GenBank/DDBJ whole genome shotgun (WGS) entry which is preliminary data.</text>
</comment>
<dbReference type="Proteomes" id="UP000226592">
    <property type="component" value="Unassembled WGS sequence"/>
</dbReference>